<dbReference type="AlphaFoldDB" id="A0AAU9IDM2"/>
<evidence type="ECO:0000313" key="2">
    <source>
        <dbReference type="EMBL" id="CAE6837855.1"/>
    </source>
</evidence>
<proteinExistence type="predicted"/>
<dbReference type="InterPro" id="IPR036107">
    <property type="entry name" value="CsrA_sf"/>
</dbReference>
<name>A0AAU9IDM2_9XANT</name>
<reference evidence="2 3" key="1">
    <citation type="submission" date="2021-02" db="EMBL/GenBank/DDBJ databases">
        <authorList>
            <person name="Pothier F. J."/>
        </authorList>
    </citation>
    <scope>NUCLEOTIDE SEQUENCE [LARGE SCALE GENOMIC DNA]</scope>
    <source>
        <strain evidence="2 3">1314c</strain>
    </source>
</reference>
<dbReference type="GO" id="GO:0003723">
    <property type="term" value="F:RNA binding"/>
    <property type="evidence" value="ECO:0007669"/>
    <property type="project" value="InterPro"/>
</dbReference>
<dbReference type="SUPFAM" id="SSF117130">
    <property type="entry name" value="CsrA-like"/>
    <property type="match status" value="1"/>
</dbReference>
<evidence type="ECO:0000313" key="3">
    <source>
        <dbReference type="Proteomes" id="UP000835242"/>
    </source>
</evidence>
<gene>
    <name evidence="2" type="ORF">XA1314C_37460</name>
</gene>
<dbReference type="GO" id="GO:0006109">
    <property type="term" value="P:regulation of carbohydrate metabolic process"/>
    <property type="evidence" value="ECO:0007669"/>
    <property type="project" value="InterPro"/>
</dbReference>
<organism evidence="2 3">
    <name type="scientific">Xanthomonas arboricola</name>
    <dbReference type="NCBI Taxonomy" id="56448"/>
    <lineage>
        <taxon>Bacteria</taxon>
        <taxon>Pseudomonadati</taxon>
        <taxon>Pseudomonadota</taxon>
        <taxon>Gammaproteobacteria</taxon>
        <taxon>Lysobacterales</taxon>
        <taxon>Lysobacteraceae</taxon>
        <taxon>Xanthomonas</taxon>
    </lineage>
</organism>
<evidence type="ECO:0000256" key="1">
    <source>
        <dbReference type="SAM" id="MobiDB-lite"/>
    </source>
</evidence>
<dbReference type="Proteomes" id="UP000835242">
    <property type="component" value="Chromosome"/>
</dbReference>
<dbReference type="GO" id="GO:0006402">
    <property type="term" value="P:mRNA catabolic process"/>
    <property type="evidence" value="ECO:0007669"/>
    <property type="project" value="InterPro"/>
</dbReference>
<dbReference type="EMBL" id="HG992337">
    <property type="protein sequence ID" value="CAE6837855.1"/>
    <property type="molecule type" value="Genomic_DNA"/>
</dbReference>
<feature type="compositionally biased region" description="Polar residues" evidence="1">
    <location>
        <begin position="76"/>
        <end position="86"/>
    </location>
</feature>
<dbReference type="EMBL" id="HG992337">
    <property type="protein sequence ID" value="CAE6837837.1"/>
    <property type="molecule type" value="Genomic_DNA"/>
</dbReference>
<feature type="region of interest" description="Disordered" evidence="1">
    <location>
        <begin position="58"/>
        <end position="86"/>
    </location>
</feature>
<protein>
    <submittedName>
        <fullName evidence="2">Uncharacterized protein</fullName>
    </submittedName>
</protein>
<sequence length="86" mass="9344">MSREKPTHTRRPIVMHAAAGTTIFIGNDVSVEIHQAYRGRALLHVYAPNSMDVDRERNFCPAENNDGPSVGALEPSASQSPASTKI</sequence>
<accession>A0AAU9IDM2</accession>